<evidence type="ECO:0000256" key="4">
    <source>
        <dbReference type="ARBA" id="ARBA00022801"/>
    </source>
</evidence>
<organism evidence="13 14">
    <name type="scientific">Novipirellula artificiosorum</name>
    <dbReference type="NCBI Taxonomy" id="2528016"/>
    <lineage>
        <taxon>Bacteria</taxon>
        <taxon>Pseudomonadati</taxon>
        <taxon>Planctomycetota</taxon>
        <taxon>Planctomycetia</taxon>
        <taxon>Pirellulales</taxon>
        <taxon>Pirellulaceae</taxon>
        <taxon>Novipirellula</taxon>
    </lineage>
</organism>
<comment type="pathway">
    <text evidence="2">Glycan metabolism; N-glycan degradation.</text>
</comment>
<protein>
    <recommendedName>
        <fullName evidence="7">Beta-mannosidase B</fullName>
        <ecNumber evidence="3">3.2.1.25</ecNumber>
    </recommendedName>
    <alternativeName>
        <fullName evidence="8">Mannanase B</fullName>
    </alternativeName>
</protein>
<dbReference type="SUPFAM" id="SSF51445">
    <property type="entry name" value="(Trans)glycosidases"/>
    <property type="match status" value="1"/>
</dbReference>
<gene>
    <name evidence="13" type="primary">csxA_1</name>
    <name evidence="13" type="ORF">Poly41_44310</name>
</gene>
<dbReference type="InterPro" id="IPR054593">
    <property type="entry name" value="Beta-mannosidase-like_N2"/>
</dbReference>
<dbReference type="SUPFAM" id="SSF49303">
    <property type="entry name" value="beta-Galactosidase/glucuronidase domain"/>
    <property type="match status" value="2"/>
</dbReference>
<dbReference type="InterPro" id="IPR008979">
    <property type="entry name" value="Galactose-bd-like_sf"/>
</dbReference>
<evidence type="ECO:0000256" key="1">
    <source>
        <dbReference type="ARBA" id="ARBA00000829"/>
    </source>
</evidence>
<dbReference type="Gene3D" id="2.60.40.10">
    <property type="entry name" value="Immunoglobulins"/>
    <property type="match status" value="2"/>
</dbReference>
<dbReference type="EC" id="3.2.1.25" evidence="3"/>
<keyword evidence="5 13" id="KW-0326">Glycosidase</keyword>
<dbReference type="PANTHER" id="PTHR43730:SF1">
    <property type="entry name" value="BETA-MANNOSIDASE"/>
    <property type="match status" value="1"/>
</dbReference>
<evidence type="ECO:0000256" key="3">
    <source>
        <dbReference type="ARBA" id="ARBA00012754"/>
    </source>
</evidence>
<dbReference type="Pfam" id="PF00703">
    <property type="entry name" value="Glyco_hydro_2"/>
    <property type="match status" value="1"/>
</dbReference>
<dbReference type="EMBL" id="SJPV01000008">
    <property type="protein sequence ID" value="TWU34284.1"/>
    <property type="molecule type" value="Genomic_DNA"/>
</dbReference>
<dbReference type="GO" id="GO:0005975">
    <property type="term" value="P:carbohydrate metabolic process"/>
    <property type="evidence" value="ECO:0007669"/>
    <property type="project" value="InterPro"/>
</dbReference>
<dbReference type="InterPro" id="IPR036156">
    <property type="entry name" value="Beta-gal/glucu_dom_sf"/>
</dbReference>
<evidence type="ECO:0000259" key="11">
    <source>
        <dbReference type="Pfam" id="PF17786"/>
    </source>
</evidence>
<evidence type="ECO:0000256" key="2">
    <source>
        <dbReference type="ARBA" id="ARBA00004740"/>
    </source>
</evidence>
<evidence type="ECO:0000259" key="10">
    <source>
        <dbReference type="Pfam" id="PF00703"/>
    </source>
</evidence>
<evidence type="ECO:0000256" key="5">
    <source>
        <dbReference type="ARBA" id="ARBA00023295"/>
    </source>
</evidence>
<keyword evidence="9" id="KW-0732">Signal</keyword>
<feature type="domain" description="Mannosidase Ig/CBM-like" evidence="11">
    <location>
        <begin position="708"/>
        <end position="789"/>
    </location>
</feature>
<evidence type="ECO:0000256" key="9">
    <source>
        <dbReference type="SAM" id="SignalP"/>
    </source>
</evidence>
<evidence type="ECO:0000256" key="6">
    <source>
        <dbReference type="ARBA" id="ARBA00038429"/>
    </source>
</evidence>
<name>A0A5C6DEE0_9BACT</name>
<dbReference type="Pfam" id="PF22666">
    <property type="entry name" value="Glyco_hydro_2_N2"/>
    <property type="match status" value="1"/>
</dbReference>
<feature type="domain" description="Beta-mannosidase-like galactose-binding" evidence="12">
    <location>
        <begin position="80"/>
        <end position="203"/>
    </location>
</feature>
<keyword evidence="14" id="KW-1185">Reference proteome</keyword>
<evidence type="ECO:0000259" key="12">
    <source>
        <dbReference type="Pfam" id="PF22666"/>
    </source>
</evidence>
<sequence length="851" mass="98039" precursor="true">MNLAGMRENIMGRNLCCWIVLASFASSNSALAQPGAGDQVKSEGQLVQDLSGYRWKLKRMRPGQGIREGLHELPQADIETLVWMPARVPGDVYTDLWKAGALDDPYFGRNSVKAQWVMYDEWWYSLQFNVSEDLSGKVVRLEFDGVDYGCEVWLNGHALGRHEGMFSPFSFDVSHLIDADKDWHKGRNMLMVKLDPPPQVNHKVAGLKTPWFGDYWRDLVPFGIWRPVRLVATGKVRVDDLYVKSKLNADGSADVEVEVTLENHSDRNCDVSLPITLQGQNFSGPQHTGKIQASVEPGLQTLKTSIPIDQPELWWPWDLGKPNLYTAKLRVEEGDEVHDRSKTTFGIRQIKMDWNPGFTRDEVSYPRTVKLNGKNHFIRSACWGGPPDIFVGRTSPKEYKTLIDLAKAANMNNIRIFGWHPPEIPEFYQYCDEVGLTVWQDVIPLGTANISQEKAFVERIYAEAEATIKERRNHPSLILIEGGEEAFLRASDPQFTKRFLEELGRRLQQHVDLPYVPDSPLTCPIAQSVGYKPKEAVHALSYFYSMGKWLMEDWYSSLDFPIVPELAITSVPSVESLKKFIPEDELWPPGPSWGHHWADFHRLRMQNFDTFGDQRTGSLEEFVAATQDAQGTIFQLSVEHFRRAKPRCSGIALCHFITYWPDMKWAIVDNYQQPKRSYRYVQRGYQPLLVNLQFDRRRWKQDETFIGKVWIVNDTYQEYNDCKIKLEVLDENSTRLHEQSMEVAHIRKDSSSELTEIHWKIAGQVETQFHIQLSLLDREGESLSQNQYMLLIGDQAEARNRMKAMGQEKSSSNNVFTYGNYYRYFPDMIQQNDNDWQSQTQMPRADLSAPE</sequence>
<keyword evidence="4 13" id="KW-0378">Hydrolase</keyword>
<dbReference type="InterPro" id="IPR006102">
    <property type="entry name" value="Ig-like_GH2"/>
</dbReference>
<comment type="similarity">
    <text evidence="6">Belongs to the glycosyl hydrolase 2 family. Beta-mannosidase B subfamily.</text>
</comment>
<evidence type="ECO:0000256" key="8">
    <source>
        <dbReference type="ARBA" id="ARBA00041614"/>
    </source>
</evidence>
<feature type="signal peptide" evidence="9">
    <location>
        <begin position="1"/>
        <end position="32"/>
    </location>
</feature>
<feature type="chain" id="PRO_5022722678" description="Beta-mannosidase B" evidence="9">
    <location>
        <begin position="33"/>
        <end position="851"/>
    </location>
</feature>
<dbReference type="Pfam" id="PF17786">
    <property type="entry name" value="Mannosidase_ig"/>
    <property type="match status" value="1"/>
</dbReference>
<dbReference type="AlphaFoldDB" id="A0A5C6DEE0"/>
<reference evidence="13 14" key="1">
    <citation type="submission" date="2019-02" db="EMBL/GenBank/DDBJ databases">
        <title>Deep-cultivation of Planctomycetes and their phenomic and genomic characterization uncovers novel biology.</title>
        <authorList>
            <person name="Wiegand S."/>
            <person name="Jogler M."/>
            <person name="Boedeker C."/>
            <person name="Pinto D."/>
            <person name="Vollmers J."/>
            <person name="Rivas-Marin E."/>
            <person name="Kohn T."/>
            <person name="Peeters S.H."/>
            <person name="Heuer A."/>
            <person name="Rast P."/>
            <person name="Oberbeckmann S."/>
            <person name="Bunk B."/>
            <person name="Jeske O."/>
            <person name="Meyerdierks A."/>
            <person name="Storesund J.E."/>
            <person name="Kallscheuer N."/>
            <person name="Luecker S."/>
            <person name="Lage O.M."/>
            <person name="Pohl T."/>
            <person name="Merkel B.J."/>
            <person name="Hornburger P."/>
            <person name="Mueller R.-W."/>
            <person name="Bruemmer F."/>
            <person name="Labrenz M."/>
            <person name="Spormann A.M."/>
            <person name="Op Den Camp H."/>
            <person name="Overmann J."/>
            <person name="Amann R."/>
            <person name="Jetten M.S.M."/>
            <person name="Mascher T."/>
            <person name="Medema M.H."/>
            <person name="Devos D.P."/>
            <person name="Kaster A.-K."/>
            <person name="Ovreas L."/>
            <person name="Rohde M."/>
            <person name="Galperin M.Y."/>
            <person name="Jogler C."/>
        </authorList>
    </citation>
    <scope>NUCLEOTIDE SEQUENCE [LARGE SCALE GENOMIC DNA]</scope>
    <source>
        <strain evidence="13 14">Poly41</strain>
    </source>
</reference>
<dbReference type="InterPro" id="IPR041447">
    <property type="entry name" value="Mannosidase_ig"/>
</dbReference>
<dbReference type="GO" id="GO:0006516">
    <property type="term" value="P:glycoprotein catabolic process"/>
    <property type="evidence" value="ECO:0007669"/>
    <property type="project" value="TreeGrafter"/>
</dbReference>
<proteinExistence type="inferred from homology"/>
<dbReference type="Gene3D" id="3.20.20.80">
    <property type="entry name" value="Glycosidases"/>
    <property type="match status" value="1"/>
</dbReference>
<comment type="catalytic activity">
    <reaction evidence="1">
        <text>Hydrolysis of terminal, non-reducing beta-D-mannose residues in beta-D-mannosides.</text>
        <dbReference type="EC" id="3.2.1.25"/>
    </reaction>
</comment>
<dbReference type="SUPFAM" id="SSF49785">
    <property type="entry name" value="Galactose-binding domain-like"/>
    <property type="match status" value="1"/>
</dbReference>
<evidence type="ECO:0000313" key="14">
    <source>
        <dbReference type="Proteomes" id="UP000319143"/>
    </source>
</evidence>
<accession>A0A5C6DEE0</accession>
<dbReference type="Gene3D" id="2.60.120.260">
    <property type="entry name" value="Galactose-binding domain-like"/>
    <property type="match status" value="1"/>
</dbReference>
<evidence type="ECO:0000313" key="13">
    <source>
        <dbReference type="EMBL" id="TWU34284.1"/>
    </source>
</evidence>
<dbReference type="Proteomes" id="UP000319143">
    <property type="component" value="Unassembled WGS sequence"/>
</dbReference>
<feature type="domain" description="Glycoside hydrolase family 2 immunoglobulin-like beta-sandwich" evidence="10">
    <location>
        <begin position="236"/>
        <end position="348"/>
    </location>
</feature>
<dbReference type="PANTHER" id="PTHR43730">
    <property type="entry name" value="BETA-MANNOSIDASE"/>
    <property type="match status" value="1"/>
</dbReference>
<comment type="caution">
    <text evidence="13">The sequence shown here is derived from an EMBL/GenBank/DDBJ whole genome shotgun (WGS) entry which is preliminary data.</text>
</comment>
<dbReference type="InterPro" id="IPR013783">
    <property type="entry name" value="Ig-like_fold"/>
</dbReference>
<dbReference type="InterPro" id="IPR050887">
    <property type="entry name" value="Beta-mannosidase_GH2"/>
</dbReference>
<evidence type="ECO:0000256" key="7">
    <source>
        <dbReference type="ARBA" id="ARBA00041069"/>
    </source>
</evidence>
<dbReference type="InterPro" id="IPR017853">
    <property type="entry name" value="GH"/>
</dbReference>
<dbReference type="GO" id="GO:0004567">
    <property type="term" value="F:beta-mannosidase activity"/>
    <property type="evidence" value="ECO:0007669"/>
    <property type="project" value="UniProtKB-EC"/>
</dbReference>